<keyword evidence="3" id="KW-1185">Reference proteome</keyword>
<name>A0ABU4S3P1_9GAMM</name>
<organism evidence="2 3">
    <name type="scientific">Gilvimarinus gilvus</name>
    <dbReference type="NCBI Taxonomy" id="3058038"/>
    <lineage>
        <taxon>Bacteria</taxon>
        <taxon>Pseudomonadati</taxon>
        <taxon>Pseudomonadota</taxon>
        <taxon>Gammaproteobacteria</taxon>
        <taxon>Cellvibrionales</taxon>
        <taxon>Cellvibrionaceae</taxon>
        <taxon>Gilvimarinus</taxon>
    </lineage>
</organism>
<evidence type="ECO:0000313" key="2">
    <source>
        <dbReference type="EMBL" id="MDX6849924.1"/>
    </source>
</evidence>
<dbReference type="InterPro" id="IPR021379">
    <property type="entry name" value="DUF3012"/>
</dbReference>
<keyword evidence="1" id="KW-0812">Transmembrane</keyword>
<evidence type="ECO:0000313" key="3">
    <source>
        <dbReference type="Proteomes" id="UP001273505"/>
    </source>
</evidence>
<dbReference type="RefSeq" id="WP_302721815.1">
    <property type="nucleotide sequence ID" value="NZ_JAULRU010000418.1"/>
</dbReference>
<keyword evidence="1" id="KW-0472">Membrane</keyword>
<comment type="caution">
    <text evidence="2">The sequence shown here is derived from an EMBL/GenBank/DDBJ whole genome shotgun (WGS) entry which is preliminary data.</text>
</comment>
<gene>
    <name evidence="2" type="ORF">SCD92_11180</name>
</gene>
<dbReference type="Pfam" id="PF11216">
    <property type="entry name" value="DUF3012"/>
    <property type="match status" value="1"/>
</dbReference>
<dbReference type="EMBL" id="JAXAFO010000017">
    <property type="protein sequence ID" value="MDX6849924.1"/>
    <property type="molecule type" value="Genomic_DNA"/>
</dbReference>
<sequence length="106" mass="11406">MSKQLVIALVATIFGIVTIGVGLFVLSQTPATTQISPGQAPETKDLAETHLYVPQIDASGTLTGRDISDLTPGSEPWCDAMMDMPDHEFQAENAKVFADHCIYTKP</sequence>
<accession>A0ABU4S3P1</accession>
<evidence type="ECO:0000256" key="1">
    <source>
        <dbReference type="SAM" id="Phobius"/>
    </source>
</evidence>
<feature type="transmembrane region" description="Helical" evidence="1">
    <location>
        <begin position="6"/>
        <end position="26"/>
    </location>
</feature>
<dbReference type="Proteomes" id="UP001273505">
    <property type="component" value="Unassembled WGS sequence"/>
</dbReference>
<reference evidence="2 3" key="1">
    <citation type="submission" date="2023-11" db="EMBL/GenBank/DDBJ databases">
        <title>Gilvimarinus fulvus sp. nov., isolated from the surface of Kelp.</title>
        <authorList>
            <person name="Sun Y.Y."/>
            <person name="Gong Y."/>
            <person name="Du Z.J."/>
        </authorList>
    </citation>
    <scope>NUCLEOTIDE SEQUENCE [LARGE SCALE GENOMIC DNA]</scope>
    <source>
        <strain evidence="2 3">SDUM040013</strain>
    </source>
</reference>
<proteinExistence type="predicted"/>
<keyword evidence="1" id="KW-1133">Transmembrane helix</keyword>
<protein>
    <submittedName>
        <fullName evidence="2">DUF3012 domain-containing protein</fullName>
    </submittedName>
</protein>